<dbReference type="Proteomes" id="UP000319818">
    <property type="component" value="Unassembled WGS sequence"/>
</dbReference>
<evidence type="ECO:0000313" key="2">
    <source>
        <dbReference type="Proteomes" id="UP000319818"/>
    </source>
</evidence>
<keyword evidence="2" id="KW-1185">Reference proteome</keyword>
<sequence length="48" mass="4958">MNQILGLQEMGMAAPVRVDGGPDSLPYSTFSIGAICLTSTISLSLCTP</sequence>
<dbReference type="AlphaFoldDB" id="A0A543FS94"/>
<protein>
    <submittedName>
        <fullName evidence="1">Uncharacterized protein</fullName>
    </submittedName>
</protein>
<name>A0A543FS94_9PSEU</name>
<comment type="caution">
    <text evidence="1">The sequence shown here is derived from an EMBL/GenBank/DDBJ whole genome shotgun (WGS) entry which is preliminary data.</text>
</comment>
<dbReference type="EMBL" id="VFPH01000002">
    <property type="protein sequence ID" value="TQM36708.1"/>
    <property type="molecule type" value="Genomic_DNA"/>
</dbReference>
<accession>A0A543FS94</accession>
<gene>
    <name evidence="1" type="ORF">FB388_3893</name>
</gene>
<reference evidence="1 2" key="1">
    <citation type="submission" date="2019-06" db="EMBL/GenBank/DDBJ databases">
        <title>Sequencing the genomes of 1000 actinobacteria strains.</title>
        <authorList>
            <person name="Klenk H.-P."/>
        </authorList>
    </citation>
    <scope>NUCLEOTIDE SEQUENCE [LARGE SCALE GENOMIC DNA]</scope>
    <source>
        <strain evidence="1 2">DSM 45511</strain>
    </source>
</reference>
<evidence type="ECO:0000313" key="1">
    <source>
        <dbReference type="EMBL" id="TQM36708.1"/>
    </source>
</evidence>
<organism evidence="1 2">
    <name type="scientific">Pseudonocardia cypriaca</name>
    <dbReference type="NCBI Taxonomy" id="882449"/>
    <lineage>
        <taxon>Bacteria</taxon>
        <taxon>Bacillati</taxon>
        <taxon>Actinomycetota</taxon>
        <taxon>Actinomycetes</taxon>
        <taxon>Pseudonocardiales</taxon>
        <taxon>Pseudonocardiaceae</taxon>
        <taxon>Pseudonocardia</taxon>
    </lineage>
</organism>
<proteinExistence type="predicted"/>